<dbReference type="InterPro" id="IPR043129">
    <property type="entry name" value="ATPase_NBD"/>
</dbReference>
<dbReference type="InterPro" id="IPR000600">
    <property type="entry name" value="ROK"/>
</dbReference>
<protein>
    <submittedName>
        <fullName evidence="2">Putative NBD/HSP70 family sugar kinase</fullName>
    </submittedName>
</protein>
<keyword evidence="2" id="KW-0808">Transferase</keyword>
<dbReference type="Gene3D" id="3.30.420.40">
    <property type="match status" value="2"/>
</dbReference>
<name>A0A7W5E5G5_9BACT</name>
<proteinExistence type="inferred from homology"/>
<keyword evidence="3" id="KW-1185">Reference proteome</keyword>
<dbReference type="AlphaFoldDB" id="A0A7W5E5G5"/>
<dbReference type="GO" id="GO:0016301">
    <property type="term" value="F:kinase activity"/>
    <property type="evidence" value="ECO:0007669"/>
    <property type="project" value="UniProtKB-KW"/>
</dbReference>
<dbReference type="RefSeq" id="WP_184309285.1">
    <property type="nucleotide sequence ID" value="NZ_JACHXU010000032.1"/>
</dbReference>
<dbReference type="PANTHER" id="PTHR18964">
    <property type="entry name" value="ROK (REPRESSOR, ORF, KINASE) FAMILY"/>
    <property type="match status" value="1"/>
</dbReference>
<gene>
    <name evidence="2" type="ORF">FHS27_006008</name>
</gene>
<accession>A0A7W5E5G5</accession>
<dbReference type="Proteomes" id="UP000536179">
    <property type="component" value="Unassembled WGS sequence"/>
</dbReference>
<dbReference type="Pfam" id="PF00480">
    <property type="entry name" value="ROK"/>
    <property type="match status" value="2"/>
</dbReference>
<comment type="similarity">
    <text evidence="1">Belongs to the ROK (NagC/XylR) family.</text>
</comment>
<evidence type="ECO:0000313" key="3">
    <source>
        <dbReference type="Proteomes" id="UP000536179"/>
    </source>
</evidence>
<evidence type="ECO:0000256" key="1">
    <source>
        <dbReference type="ARBA" id="ARBA00006479"/>
    </source>
</evidence>
<evidence type="ECO:0000313" key="2">
    <source>
        <dbReference type="EMBL" id="MBB3210162.1"/>
    </source>
</evidence>
<dbReference type="PANTHER" id="PTHR18964:SF149">
    <property type="entry name" value="BIFUNCTIONAL UDP-N-ACETYLGLUCOSAMINE 2-EPIMERASE_N-ACETYLMANNOSAMINE KINASE"/>
    <property type="match status" value="1"/>
</dbReference>
<keyword evidence="2" id="KW-0418">Kinase</keyword>
<reference evidence="2 3" key="1">
    <citation type="submission" date="2020-08" db="EMBL/GenBank/DDBJ databases">
        <title>Genomic Encyclopedia of Type Strains, Phase III (KMG-III): the genomes of soil and plant-associated and newly described type strains.</title>
        <authorList>
            <person name="Whitman W."/>
        </authorList>
    </citation>
    <scope>NUCLEOTIDE SEQUENCE [LARGE SCALE GENOMIC DNA]</scope>
    <source>
        <strain evidence="2 3">CECT 8075</strain>
    </source>
</reference>
<sequence length="370" mass="39729">MGIYIGVDVGGTTSTVCVGDENGKLIEITPQFPTRSDEGPSATIADIAAEIIRVLGSNGKQLSDVGMVTIATPGPATCEGVLLATPNLKHPEWNNCPVRELLEKKLREEARKDDRVDAKIDGGELSVRYLGDGQAAALGEFAVRRGDITVASEIASRWNITVQAPETELNSLFMVAVGTGLGGGEVRNREVVRGSEGRAGHAGHLMLPVDVFRYKQDQELQVGNAFSTVESAVSLTALTHQLAYRLKLDQWKDHSLHAINGTAKDRAKRLRELAADGDALALELFDDQATALGVALLMIQYIGDYDELVIGGGVCDLAPAVRDRYLSKVKEAFFRRALDGFRSFTAMSFSHCGDQASVIGAYVDAIVKDA</sequence>
<organism evidence="2 3">
    <name type="scientific">Aporhodopirellula rubra</name>
    <dbReference type="NCBI Taxonomy" id="980271"/>
    <lineage>
        <taxon>Bacteria</taxon>
        <taxon>Pseudomonadati</taxon>
        <taxon>Planctomycetota</taxon>
        <taxon>Planctomycetia</taxon>
        <taxon>Pirellulales</taxon>
        <taxon>Pirellulaceae</taxon>
        <taxon>Aporhodopirellula</taxon>
    </lineage>
</organism>
<dbReference type="SUPFAM" id="SSF53067">
    <property type="entry name" value="Actin-like ATPase domain"/>
    <property type="match status" value="1"/>
</dbReference>
<comment type="caution">
    <text evidence="2">The sequence shown here is derived from an EMBL/GenBank/DDBJ whole genome shotgun (WGS) entry which is preliminary data.</text>
</comment>
<dbReference type="EMBL" id="JACHXU010000032">
    <property type="protein sequence ID" value="MBB3210162.1"/>
    <property type="molecule type" value="Genomic_DNA"/>
</dbReference>